<dbReference type="PROSITE" id="PS51885">
    <property type="entry name" value="NEPRILYSIN"/>
    <property type="match status" value="1"/>
</dbReference>
<gene>
    <name evidence="11" type="ORF">JR064_01965</name>
</gene>
<proteinExistence type="inferred from homology"/>
<dbReference type="InterPro" id="IPR042089">
    <property type="entry name" value="Peptidase_M13_dom_2"/>
</dbReference>
<dbReference type="EMBL" id="JAFIWB010000001">
    <property type="protein sequence ID" value="MBN6100927.1"/>
    <property type="molecule type" value="Genomic_DNA"/>
</dbReference>
<evidence type="ECO:0000256" key="4">
    <source>
        <dbReference type="ARBA" id="ARBA00022723"/>
    </source>
</evidence>
<dbReference type="InterPro" id="IPR024079">
    <property type="entry name" value="MetalloPept_cat_dom_sf"/>
</dbReference>
<evidence type="ECO:0000313" key="11">
    <source>
        <dbReference type="EMBL" id="MBN6100927.1"/>
    </source>
</evidence>
<dbReference type="CDD" id="cd08662">
    <property type="entry name" value="M13"/>
    <property type="match status" value="1"/>
</dbReference>
<feature type="domain" description="Peptidase M13 N-terminal" evidence="10">
    <location>
        <begin position="69"/>
        <end position="445"/>
    </location>
</feature>
<evidence type="ECO:0000256" key="5">
    <source>
        <dbReference type="ARBA" id="ARBA00022801"/>
    </source>
</evidence>
<comment type="caution">
    <text evidence="11">The sequence shown here is derived from an EMBL/GenBank/DDBJ whole genome shotgun (WGS) entry which is preliminary data.</text>
</comment>
<dbReference type="Proteomes" id="UP000695802">
    <property type="component" value="Unassembled WGS sequence"/>
</dbReference>
<dbReference type="PRINTS" id="PR00786">
    <property type="entry name" value="NEPRILYSIN"/>
</dbReference>
<dbReference type="Pfam" id="PF05649">
    <property type="entry name" value="Peptidase_M13_N"/>
    <property type="match status" value="1"/>
</dbReference>
<evidence type="ECO:0000313" key="12">
    <source>
        <dbReference type="Proteomes" id="UP000695802"/>
    </source>
</evidence>
<evidence type="ECO:0000259" key="10">
    <source>
        <dbReference type="Pfam" id="PF05649"/>
    </source>
</evidence>
<dbReference type="SUPFAM" id="SSF55486">
    <property type="entry name" value="Metalloproteases ('zincins'), catalytic domain"/>
    <property type="match status" value="1"/>
</dbReference>
<feature type="region of interest" description="Disordered" evidence="8">
    <location>
        <begin position="17"/>
        <end position="36"/>
    </location>
</feature>
<dbReference type="Gene3D" id="3.40.390.10">
    <property type="entry name" value="Collagenase (Catalytic Domain)"/>
    <property type="match status" value="1"/>
</dbReference>
<keyword evidence="7" id="KW-0482">Metalloprotease</keyword>
<evidence type="ECO:0000256" key="1">
    <source>
        <dbReference type="ARBA" id="ARBA00001947"/>
    </source>
</evidence>
<evidence type="ECO:0000256" key="3">
    <source>
        <dbReference type="ARBA" id="ARBA00022670"/>
    </source>
</evidence>
<evidence type="ECO:0000256" key="6">
    <source>
        <dbReference type="ARBA" id="ARBA00022833"/>
    </source>
</evidence>
<evidence type="ECO:0000256" key="8">
    <source>
        <dbReference type="SAM" id="MobiDB-lite"/>
    </source>
</evidence>
<dbReference type="InterPro" id="IPR000718">
    <property type="entry name" value="Peptidase_M13"/>
</dbReference>
<dbReference type="RefSeq" id="WP_206228729.1">
    <property type="nucleotide sequence ID" value="NZ_JAFIWB010000001.1"/>
</dbReference>
<comment type="cofactor">
    <cofactor evidence="1">
        <name>Zn(2+)</name>
        <dbReference type="ChEBI" id="CHEBI:29105"/>
    </cofactor>
</comment>
<evidence type="ECO:0000256" key="2">
    <source>
        <dbReference type="ARBA" id="ARBA00007357"/>
    </source>
</evidence>
<keyword evidence="4" id="KW-0479">Metal-binding</keyword>
<sequence length="700" mass="75810">MLLLTLAVSAALSGCNKPDAAAPAADTAKTEAAAPAPAAAPAELKLDTSKLPPYNAFSANDLDPTKEACSDFAGYVNGKWLAANEIPKDRSSWGAFSILDERSVAVQHQLAEQAAAAANAQGVDKIVGDFWSSGMDEAKVNAQGIEPLKADLAAIDSLKDGPAVAEYLRQSAAKGENGLFGFGAEADFKNSSMNMAYAMQGGLGLPDRGYYFDADKKDKLNAYQAHVAKVLELSGVPAADAAKQAKDVVALETRLAKVSKSSEQMSRDAELSYNPVTPAEADKLAPNFPWTKFFESQGVAVPEKFSLAIPAFHQEVSKALGDTDPSVWRAYLRFHTVDSASPYLSDAFAQESFAFYGKELNGQAEMKPRWKRVLGSIEDGAGEAMGQMYVKVAFSPDAKSKMQQLVDNLRQALKARIENVTWMSPETKAKAIAKWETFTPKIGYPDKWRDYSGLSTQRDSYLDNVRAATAFNYKYNLSKIGKPVDKTEWGMTPQTVNAYYNPLQNEIVFPAAILQPPFFDPTADDAFNYGGIGAVIGHEMTHGYDDQGARFGPTGNFENWWTPADAKNFAGLTGKLVKQFDEYKVDGKPVNGKLTLGENIADLGGLSTAYDAMKKATEGKDDPKVGGMTRDQNFFLNWATVWRTKYTPQNAAVRLTTDPHAPAQFRAMGAPSNLPAFAAAFQCKPGSPMVRAGDKQVVIW</sequence>
<dbReference type="PANTHER" id="PTHR11733">
    <property type="entry name" value="ZINC METALLOPROTEASE FAMILY M13 NEPRILYSIN-RELATED"/>
    <property type="match status" value="1"/>
</dbReference>
<keyword evidence="6" id="KW-0862">Zinc</keyword>
<evidence type="ECO:0000259" key="9">
    <source>
        <dbReference type="Pfam" id="PF01431"/>
    </source>
</evidence>
<dbReference type="Gene3D" id="1.10.1380.10">
    <property type="entry name" value="Neutral endopeptidase , domain2"/>
    <property type="match status" value="1"/>
</dbReference>
<name>A0ABS3AXP4_9XANT</name>
<keyword evidence="5" id="KW-0378">Hydrolase</keyword>
<keyword evidence="12" id="KW-1185">Reference proteome</keyword>
<keyword evidence="3" id="KW-0645">Protease</keyword>
<dbReference type="InterPro" id="IPR018497">
    <property type="entry name" value="Peptidase_M13_C"/>
</dbReference>
<accession>A0ABS3AXP4</accession>
<reference evidence="11 12" key="1">
    <citation type="submission" date="2021-02" db="EMBL/GenBank/DDBJ databases">
        <title>Taxonomically Unique Crown Gall-Associated Xanthomonas Stains Have Deficiency in Virulence Repertories.</title>
        <authorList>
            <person name="Mafakheri H."/>
            <person name="Taghavi S.M."/>
            <person name="Dimkic I."/>
            <person name="Nemanja K."/>
            <person name="Osdaghi E."/>
        </authorList>
    </citation>
    <scope>NUCLEOTIDE SEQUENCE [LARGE SCALE GENOMIC DNA]</scope>
    <source>
        <strain evidence="11 12">FX4</strain>
    </source>
</reference>
<dbReference type="InterPro" id="IPR008753">
    <property type="entry name" value="Peptidase_M13_N"/>
</dbReference>
<dbReference type="Pfam" id="PF01431">
    <property type="entry name" value="Peptidase_M13"/>
    <property type="match status" value="1"/>
</dbReference>
<dbReference type="PANTHER" id="PTHR11733:SF167">
    <property type="entry name" value="FI17812P1-RELATED"/>
    <property type="match status" value="1"/>
</dbReference>
<organism evidence="11 12">
    <name type="scientific">Xanthomonas bonasiae</name>
    <dbReference type="NCBI Taxonomy" id="2810351"/>
    <lineage>
        <taxon>Bacteria</taxon>
        <taxon>Pseudomonadati</taxon>
        <taxon>Pseudomonadota</taxon>
        <taxon>Gammaproteobacteria</taxon>
        <taxon>Lysobacterales</taxon>
        <taxon>Lysobacteraceae</taxon>
        <taxon>Xanthomonas</taxon>
    </lineage>
</organism>
<evidence type="ECO:0000256" key="7">
    <source>
        <dbReference type="ARBA" id="ARBA00023049"/>
    </source>
</evidence>
<protein>
    <submittedName>
        <fullName evidence="11">Peptidase</fullName>
    </submittedName>
</protein>
<comment type="similarity">
    <text evidence="2">Belongs to the peptidase M13 family.</text>
</comment>
<feature type="domain" description="Peptidase M13 C-terminal" evidence="9">
    <location>
        <begin position="497"/>
        <end position="696"/>
    </location>
</feature>